<evidence type="ECO:0000256" key="1">
    <source>
        <dbReference type="SAM" id="MobiDB-lite"/>
    </source>
</evidence>
<dbReference type="AlphaFoldDB" id="A0AAD6VFC7"/>
<name>A0AAD6VFC7_9AGAR</name>
<proteinExistence type="predicted"/>
<gene>
    <name evidence="2" type="ORF">GGX14DRAFT_397672</name>
</gene>
<reference evidence="2" key="1">
    <citation type="submission" date="2023-03" db="EMBL/GenBank/DDBJ databases">
        <title>Massive genome expansion in bonnet fungi (Mycena s.s.) driven by repeated elements and novel gene families across ecological guilds.</title>
        <authorList>
            <consortium name="Lawrence Berkeley National Laboratory"/>
            <person name="Harder C.B."/>
            <person name="Miyauchi S."/>
            <person name="Viragh M."/>
            <person name="Kuo A."/>
            <person name="Thoen E."/>
            <person name="Andreopoulos B."/>
            <person name="Lu D."/>
            <person name="Skrede I."/>
            <person name="Drula E."/>
            <person name="Henrissat B."/>
            <person name="Morin E."/>
            <person name="Kohler A."/>
            <person name="Barry K."/>
            <person name="LaButti K."/>
            <person name="Morin E."/>
            <person name="Salamov A."/>
            <person name="Lipzen A."/>
            <person name="Mereny Z."/>
            <person name="Hegedus B."/>
            <person name="Baldrian P."/>
            <person name="Stursova M."/>
            <person name="Weitz H."/>
            <person name="Taylor A."/>
            <person name="Grigoriev I.V."/>
            <person name="Nagy L.G."/>
            <person name="Martin F."/>
            <person name="Kauserud H."/>
        </authorList>
    </citation>
    <scope>NUCLEOTIDE SEQUENCE</scope>
    <source>
        <strain evidence="2">9144</strain>
    </source>
</reference>
<dbReference type="EMBL" id="JARJCW010000043">
    <property type="protein sequence ID" value="KAJ7205528.1"/>
    <property type="molecule type" value="Genomic_DNA"/>
</dbReference>
<evidence type="ECO:0000313" key="2">
    <source>
        <dbReference type="EMBL" id="KAJ7205528.1"/>
    </source>
</evidence>
<feature type="region of interest" description="Disordered" evidence="1">
    <location>
        <begin position="87"/>
        <end position="127"/>
    </location>
</feature>
<organism evidence="2 3">
    <name type="scientific">Mycena pura</name>
    <dbReference type="NCBI Taxonomy" id="153505"/>
    <lineage>
        <taxon>Eukaryota</taxon>
        <taxon>Fungi</taxon>
        <taxon>Dikarya</taxon>
        <taxon>Basidiomycota</taxon>
        <taxon>Agaricomycotina</taxon>
        <taxon>Agaricomycetes</taxon>
        <taxon>Agaricomycetidae</taxon>
        <taxon>Agaricales</taxon>
        <taxon>Marasmiineae</taxon>
        <taxon>Mycenaceae</taxon>
        <taxon>Mycena</taxon>
    </lineage>
</organism>
<keyword evidence="3" id="KW-1185">Reference proteome</keyword>
<comment type="caution">
    <text evidence="2">The sequence shown here is derived from an EMBL/GenBank/DDBJ whole genome shotgun (WGS) entry which is preliminary data.</text>
</comment>
<accession>A0AAD6VFC7</accession>
<sequence>MQPIASGLAGKVSRVNNAELESLEAAEIGVCQQWGSRDGKFRWRARVRILSTHPLSSPRLRASSSPNALSGKHCQNGAAVAALTPRVAAASKGGHPSQSCPELQMKTKDMASSDSEQEQATPVDEQEATENIAEFTPVVPQVQARRAAAVARSLASTTTSHATPRPKRKTPSETITVATQNAKQAKKAADRMWSGGPSMVAREFATRFTNKFKF</sequence>
<dbReference type="Proteomes" id="UP001219525">
    <property type="component" value="Unassembled WGS sequence"/>
</dbReference>
<feature type="region of interest" description="Disordered" evidence="1">
    <location>
        <begin position="153"/>
        <end position="174"/>
    </location>
</feature>
<protein>
    <submittedName>
        <fullName evidence="2">Uncharacterized protein</fullName>
    </submittedName>
</protein>
<evidence type="ECO:0000313" key="3">
    <source>
        <dbReference type="Proteomes" id="UP001219525"/>
    </source>
</evidence>